<evidence type="ECO:0000256" key="1">
    <source>
        <dbReference type="SAM" id="SignalP"/>
    </source>
</evidence>
<evidence type="ECO:0000313" key="3">
    <source>
        <dbReference type="EMBL" id="WOH37318.1"/>
    </source>
</evidence>
<evidence type="ECO:0000313" key="4">
    <source>
        <dbReference type="Proteomes" id="UP001301442"/>
    </source>
</evidence>
<gene>
    <name evidence="3" type="ORF">RI844_18445</name>
</gene>
<feature type="signal peptide" evidence="1">
    <location>
        <begin position="1"/>
        <end position="23"/>
    </location>
</feature>
<dbReference type="Gene3D" id="2.70.70.10">
    <property type="entry name" value="Glucose Permease (Domain IIA)"/>
    <property type="match status" value="1"/>
</dbReference>
<name>A0ABZ0GPM2_9GAMM</name>
<dbReference type="CDD" id="cd12797">
    <property type="entry name" value="M23_peptidase"/>
    <property type="match status" value="1"/>
</dbReference>
<organism evidence="3 4">
    <name type="scientific">Thalassotalea fonticola</name>
    <dbReference type="NCBI Taxonomy" id="3065649"/>
    <lineage>
        <taxon>Bacteria</taxon>
        <taxon>Pseudomonadati</taxon>
        <taxon>Pseudomonadota</taxon>
        <taxon>Gammaproteobacteria</taxon>
        <taxon>Alteromonadales</taxon>
        <taxon>Colwelliaceae</taxon>
        <taxon>Thalassotalea</taxon>
    </lineage>
</organism>
<evidence type="ECO:0000259" key="2">
    <source>
        <dbReference type="Pfam" id="PF01551"/>
    </source>
</evidence>
<keyword evidence="3" id="KW-0378">Hydrolase</keyword>
<keyword evidence="4" id="KW-1185">Reference proteome</keyword>
<proteinExistence type="predicted"/>
<dbReference type="InterPro" id="IPR011055">
    <property type="entry name" value="Dup_hybrid_motif"/>
</dbReference>
<keyword evidence="1" id="KW-0732">Signal</keyword>
<protein>
    <submittedName>
        <fullName evidence="3">M23 family metallopeptidase</fullName>
        <ecNumber evidence="3">3.4.-.-</ecNumber>
    </submittedName>
</protein>
<dbReference type="Proteomes" id="UP001301442">
    <property type="component" value="Chromosome"/>
</dbReference>
<feature type="domain" description="M23ase beta-sheet core" evidence="2">
    <location>
        <begin position="77"/>
        <end position="170"/>
    </location>
</feature>
<dbReference type="EC" id="3.4.-.-" evidence="3"/>
<feature type="chain" id="PRO_5045151890" evidence="1">
    <location>
        <begin position="24"/>
        <end position="209"/>
    </location>
</feature>
<dbReference type="RefSeq" id="WP_348396109.1">
    <property type="nucleotide sequence ID" value="NZ_CP136600.1"/>
</dbReference>
<dbReference type="InterPro" id="IPR016047">
    <property type="entry name" value="M23ase_b-sheet_dom"/>
</dbReference>
<accession>A0ABZ0GPM2</accession>
<dbReference type="PANTHER" id="PTHR21666:SF270">
    <property type="entry name" value="MUREIN HYDROLASE ACTIVATOR ENVC"/>
    <property type="match status" value="1"/>
</dbReference>
<dbReference type="PROSITE" id="PS51257">
    <property type="entry name" value="PROKAR_LIPOPROTEIN"/>
    <property type="match status" value="1"/>
</dbReference>
<dbReference type="Pfam" id="PF01551">
    <property type="entry name" value="Peptidase_M23"/>
    <property type="match status" value="1"/>
</dbReference>
<dbReference type="GO" id="GO:0016787">
    <property type="term" value="F:hydrolase activity"/>
    <property type="evidence" value="ECO:0007669"/>
    <property type="project" value="UniProtKB-KW"/>
</dbReference>
<dbReference type="SUPFAM" id="SSF51261">
    <property type="entry name" value="Duplicated hybrid motif"/>
    <property type="match status" value="1"/>
</dbReference>
<dbReference type="InterPro" id="IPR050570">
    <property type="entry name" value="Cell_wall_metabolism_enzyme"/>
</dbReference>
<sequence>MNYKFLILVLSLFVLISCNSTTAKIDKSCLAQNSERFVEPEQSKYNLPFGVGESYELRQGNCTFHTHSVEYKSEFAFDFVMDVGTPIHAARSGQVAAIEDRFFDSNNKESDFNYIAIAHKDGTFAFYIHLTNSGVTVELGEVINQGDVIGYSGDTGMESIPHLHFHVIETNEGCFKNDVIGSCSTIPISFKNANPNDKILMQGIIYTAM</sequence>
<dbReference type="PANTHER" id="PTHR21666">
    <property type="entry name" value="PEPTIDASE-RELATED"/>
    <property type="match status" value="1"/>
</dbReference>
<dbReference type="EMBL" id="CP136600">
    <property type="protein sequence ID" value="WOH37318.1"/>
    <property type="molecule type" value="Genomic_DNA"/>
</dbReference>
<reference evidence="3 4" key="1">
    <citation type="submission" date="2023-09" db="EMBL/GenBank/DDBJ databases">
        <authorList>
            <person name="Qi X."/>
        </authorList>
    </citation>
    <scope>NUCLEOTIDE SEQUENCE [LARGE SCALE GENOMIC DNA]</scope>
    <source>
        <strain evidence="3 4">S1-1</strain>
    </source>
</reference>